<keyword evidence="4 14" id="KW-0812">Transmembrane</keyword>
<dbReference type="PROSITE" id="PS50940">
    <property type="entry name" value="CHIT_BIND_II"/>
    <property type="match status" value="1"/>
</dbReference>
<feature type="disulfide bond" evidence="12">
    <location>
        <begin position="885"/>
        <end position="900"/>
    </location>
</feature>
<evidence type="ECO:0000256" key="5">
    <source>
        <dbReference type="ARBA" id="ARBA00022737"/>
    </source>
</evidence>
<dbReference type="PROSITE" id="PS50026">
    <property type="entry name" value="EGF_3"/>
    <property type="match status" value="1"/>
</dbReference>
<evidence type="ECO:0000256" key="13">
    <source>
        <dbReference type="PROSITE-ProRule" id="PRU00461"/>
    </source>
</evidence>
<evidence type="ECO:0000313" key="18">
    <source>
        <dbReference type="EMBL" id="CAL8127285.1"/>
    </source>
</evidence>
<dbReference type="Gene3D" id="2.10.25.10">
    <property type="entry name" value="Laminin"/>
    <property type="match status" value="1"/>
</dbReference>
<feature type="disulfide bond" evidence="12">
    <location>
        <begin position="1027"/>
        <end position="1039"/>
    </location>
</feature>
<feature type="signal peptide" evidence="15">
    <location>
        <begin position="1"/>
        <end position="26"/>
    </location>
</feature>
<evidence type="ECO:0000313" key="19">
    <source>
        <dbReference type="Proteomes" id="UP001642540"/>
    </source>
</evidence>
<dbReference type="SUPFAM" id="SSF57625">
    <property type="entry name" value="Invertebrate chitin-binding proteins"/>
    <property type="match status" value="1"/>
</dbReference>
<evidence type="ECO:0000259" key="17">
    <source>
        <dbReference type="PROSITE" id="PS50940"/>
    </source>
</evidence>
<dbReference type="SUPFAM" id="SSF57184">
    <property type="entry name" value="Growth factor receptor domain"/>
    <property type="match status" value="1"/>
</dbReference>
<dbReference type="SMART" id="SM00192">
    <property type="entry name" value="LDLa"/>
    <property type="match status" value="6"/>
</dbReference>
<feature type="domain" description="Chitin-binding type-2" evidence="17">
    <location>
        <begin position="29"/>
        <end position="88"/>
    </location>
</feature>
<keyword evidence="6 14" id="KW-1133">Transmembrane helix</keyword>
<dbReference type="InterPro" id="IPR002557">
    <property type="entry name" value="Chitin-bd_dom"/>
</dbReference>
<keyword evidence="5" id="KW-0677">Repeat</keyword>
<gene>
    <name evidence="18" type="ORF">ODALV1_LOCUS21764</name>
</gene>
<dbReference type="SMART" id="SM00179">
    <property type="entry name" value="EGF_CA"/>
    <property type="match status" value="2"/>
</dbReference>
<evidence type="ECO:0000256" key="8">
    <source>
        <dbReference type="ARBA" id="ARBA00023157"/>
    </source>
</evidence>
<dbReference type="SUPFAM" id="SSF57424">
    <property type="entry name" value="LDL receptor-like module"/>
    <property type="match status" value="6"/>
</dbReference>
<dbReference type="PROSITE" id="PS51120">
    <property type="entry name" value="LDLRB"/>
    <property type="match status" value="3"/>
</dbReference>
<keyword evidence="10" id="KW-0325">Glycoprotein</keyword>
<dbReference type="PROSITE" id="PS01187">
    <property type="entry name" value="EGF_CA"/>
    <property type="match status" value="1"/>
</dbReference>
<evidence type="ECO:0008006" key="20">
    <source>
        <dbReference type="Google" id="ProtNLM"/>
    </source>
</evidence>
<evidence type="ECO:0000256" key="1">
    <source>
        <dbReference type="ARBA" id="ARBA00004167"/>
    </source>
</evidence>
<feature type="transmembrane region" description="Helical" evidence="14">
    <location>
        <begin position="1097"/>
        <end position="1118"/>
    </location>
</feature>
<dbReference type="InterPro" id="IPR049883">
    <property type="entry name" value="NOTCH1_EGF-like"/>
</dbReference>
<dbReference type="CDD" id="cd00112">
    <property type="entry name" value="LDLa"/>
    <property type="match status" value="6"/>
</dbReference>
<dbReference type="InterPro" id="IPR018097">
    <property type="entry name" value="EGF_Ca-bd_CS"/>
</dbReference>
<feature type="disulfide bond" evidence="11">
    <location>
        <begin position="187"/>
        <end position="197"/>
    </location>
</feature>
<dbReference type="Gene3D" id="4.10.400.10">
    <property type="entry name" value="Low-density Lipoprotein Receptor"/>
    <property type="match status" value="6"/>
</dbReference>
<dbReference type="SMART" id="SM00135">
    <property type="entry name" value="LY"/>
    <property type="match status" value="7"/>
</dbReference>
<dbReference type="PROSITE" id="PS01186">
    <property type="entry name" value="EGF_2"/>
    <property type="match status" value="1"/>
</dbReference>
<dbReference type="PRINTS" id="PR00261">
    <property type="entry name" value="LDLRECEPTOR"/>
</dbReference>
<feature type="disulfide bond" evidence="12">
    <location>
        <begin position="873"/>
        <end position="891"/>
    </location>
</feature>
<dbReference type="PROSITE" id="PS50068">
    <property type="entry name" value="LDLRA_2"/>
    <property type="match status" value="6"/>
</dbReference>
<reference evidence="18 19" key="1">
    <citation type="submission" date="2024-08" db="EMBL/GenBank/DDBJ databases">
        <authorList>
            <person name="Cucini C."/>
            <person name="Frati F."/>
        </authorList>
    </citation>
    <scope>NUCLEOTIDE SEQUENCE [LARGE SCALE GENOMIC DNA]</scope>
</reference>
<feature type="repeat" description="LDL-receptor class B" evidence="13">
    <location>
        <begin position="271"/>
        <end position="315"/>
    </location>
</feature>
<evidence type="ECO:0000256" key="7">
    <source>
        <dbReference type="ARBA" id="ARBA00023136"/>
    </source>
</evidence>
<keyword evidence="9" id="KW-0675">Receptor</keyword>
<feature type="disulfide bond" evidence="12">
    <location>
        <begin position="1046"/>
        <end position="1061"/>
    </location>
</feature>
<evidence type="ECO:0000256" key="4">
    <source>
        <dbReference type="ARBA" id="ARBA00022692"/>
    </source>
</evidence>
<dbReference type="InterPro" id="IPR000033">
    <property type="entry name" value="LDLR_classB_rpt"/>
</dbReference>
<dbReference type="InterPro" id="IPR051221">
    <property type="entry name" value="LDLR-related"/>
</dbReference>
<dbReference type="CDD" id="cd00054">
    <property type="entry name" value="EGF_CA"/>
    <property type="match status" value="1"/>
</dbReference>
<feature type="domain" description="EGF-like" evidence="16">
    <location>
        <begin position="183"/>
        <end position="222"/>
    </location>
</feature>
<dbReference type="EMBL" id="CAXLJM020000072">
    <property type="protein sequence ID" value="CAL8127285.1"/>
    <property type="molecule type" value="Genomic_DNA"/>
</dbReference>
<protein>
    <recommendedName>
        <fullName evidence="20">Vitellogenin receptor</fullName>
    </recommendedName>
</protein>
<dbReference type="Pfam" id="PF07645">
    <property type="entry name" value="EGF_CA"/>
    <property type="match status" value="1"/>
</dbReference>
<evidence type="ECO:0000256" key="9">
    <source>
        <dbReference type="ARBA" id="ARBA00023170"/>
    </source>
</evidence>
<keyword evidence="3" id="KW-0254">Endocytosis</keyword>
<name>A0ABP1REN5_9HEXA</name>
<feature type="disulfide bond" evidence="12">
    <location>
        <begin position="866"/>
        <end position="878"/>
    </location>
</feature>
<evidence type="ECO:0000256" key="12">
    <source>
        <dbReference type="PROSITE-ProRule" id="PRU00124"/>
    </source>
</evidence>
<evidence type="ECO:0000256" key="2">
    <source>
        <dbReference type="ARBA" id="ARBA00022536"/>
    </source>
</evidence>
<dbReference type="InterPro" id="IPR000152">
    <property type="entry name" value="EGF-type_Asp/Asn_hydroxyl_site"/>
</dbReference>
<dbReference type="SUPFAM" id="SSF63825">
    <property type="entry name" value="YWTD domain"/>
    <property type="match status" value="2"/>
</dbReference>
<feature type="repeat" description="LDL-receptor class B" evidence="13">
    <location>
        <begin position="403"/>
        <end position="445"/>
    </location>
</feature>
<dbReference type="Pfam" id="PF00058">
    <property type="entry name" value="Ldl_recept_b"/>
    <property type="match status" value="1"/>
</dbReference>
<dbReference type="PROSITE" id="PS00010">
    <property type="entry name" value="ASX_HYDROXYL"/>
    <property type="match status" value="1"/>
</dbReference>
<comment type="caution">
    <text evidence="18">The sequence shown here is derived from an EMBL/GenBank/DDBJ whole genome shotgun (WGS) entry which is preliminary data.</text>
</comment>
<dbReference type="InterPro" id="IPR002172">
    <property type="entry name" value="LDrepeatLR_classA_rpt"/>
</dbReference>
<keyword evidence="7 14" id="KW-0472">Membrane</keyword>
<keyword evidence="19" id="KW-1185">Reference proteome</keyword>
<dbReference type="PANTHER" id="PTHR22722:SF14">
    <property type="entry name" value="MEGALIN, ISOFORM A"/>
    <property type="match status" value="1"/>
</dbReference>
<dbReference type="Gene3D" id="2.120.10.30">
    <property type="entry name" value="TolB, C-terminal domain"/>
    <property type="match status" value="2"/>
</dbReference>
<dbReference type="InterPro" id="IPR000742">
    <property type="entry name" value="EGF"/>
</dbReference>
<evidence type="ECO:0000256" key="3">
    <source>
        <dbReference type="ARBA" id="ARBA00022583"/>
    </source>
</evidence>
<dbReference type="Pfam" id="PF00057">
    <property type="entry name" value="Ldl_recept_a"/>
    <property type="match status" value="6"/>
</dbReference>
<comment type="subcellular location">
    <subcellularLocation>
        <location evidence="1">Membrane</location>
        <topology evidence="1">Single-pass membrane protein</topology>
    </subcellularLocation>
</comment>
<dbReference type="SMART" id="SM00494">
    <property type="entry name" value="ChtBD2"/>
    <property type="match status" value="1"/>
</dbReference>
<dbReference type="InterPro" id="IPR036055">
    <property type="entry name" value="LDL_receptor-like_sf"/>
</dbReference>
<dbReference type="InterPro" id="IPR023415">
    <property type="entry name" value="LDLR_class-A_CS"/>
</dbReference>
<dbReference type="InterPro" id="IPR011042">
    <property type="entry name" value="6-blade_b-propeller_TolB-like"/>
</dbReference>
<keyword evidence="2 11" id="KW-0245">EGF-like domain</keyword>
<organism evidence="18 19">
    <name type="scientific">Orchesella dallaii</name>
    <dbReference type="NCBI Taxonomy" id="48710"/>
    <lineage>
        <taxon>Eukaryota</taxon>
        <taxon>Metazoa</taxon>
        <taxon>Ecdysozoa</taxon>
        <taxon>Arthropoda</taxon>
        <taxon>Hexapoda</taxon>
        <taxon>Collembola</taxon>
        <taxon>Entomobryomorpha</taxon>
        <taxon>Entomobryoidea</taxon>
        <taxon>Orchesellidae</taxon>
        <taxon>Orchesellinae</taxon>
        <taxon>Orchesella</taxon>
    </lineage>
</organism>
<feature type="chain" id="PRO_5047125305" description="Vitellogenin receptor" evidence="15">
    <location>
        <begin position="27"/>
        <end position="1245"/>
    </location>
</feature>
<keyword evidence="8 11" id="KW-1015">Disulfide bond</keyword>
<dbReference type="SUPFAM" id="SSF57196">
    <property type="entry name" value="EGF/Laminin"/>
    <property type="match status" value="1"/>
</dbReference>
<dbReference type="SMART" id="SM00181">
    <property type="entry name" value="EGF"/>
    <property type="match status" value="5"/>
</dbReference>
<accession>A0ABP1REN5</accession>
<dbReference type="PROSITE" id="PS01209">
    <property type="entry name" value="LDLRA_1"/>
    <property type="match status" value="4"/>
</dbReference>
<dbReference type="InterPro" id="IPR009030">
    <property type="entry name" value="Growth_fac_rcpt_cys_sf"/>
</dbReference>
<proteinExistence type="predicted"/>
<feature type="repeat" description="LDL-receptor class B" evidence="13">
    <location>
        <begin position="359"/>
        <end position="402"/>
    </location>
</feature>
<dbReference type="PANTHER" id="PTHR22722">
    <property type="entry name" value="LOW-DENSITY LIPOPROTEIN RECEPTOR-RELATED PROTEIN 2-RELATED"/>
    <property type="match status" value="1"/>
</dbReference>
<keyword evidence="15" id="KW-0732">Signal</keyword>
<evidence type="ECO:0000256" key="6">
    <source>
        <dbReference type="ARBA" id="ARBA00022989"/>
    </source>
</evidence>
<sequence length="1245" mass="138702">MVRLIEIVAIYCLSFIFSFFATGALGVPTRPCEARPLNETYNITDSIQCDKYYECSEGNVTTKFCEHGFRFSDLYESCEVPNTVNCTGRDFNPRALLKPETCGREDGLFLCKYGKECVSAGQVCDGNFDCLDASDEFPNCEMSCNKTLCAHKCLPNPDLSINGSCFCDSGYSISLSNKSDCVDINECQIFGSCSHHCNNTKGSFQCSCMEGFKLGDNNRTCEAKDPKWKLIYATKSDVGMISRSTSGRERISQITHNDGRPVGITYDARNNLTYWTDASPYSEAIYRGTLDGKKIEVVADSGLLLPEGIAFDWITGNIYFADSNLSHIAVCRNDTNFCSVLIQERIDKPRDIALHPNEGIMFWTDWGNSPAIMRAGMDGSSPLAIVSTDLKWPNGIAVDQGNSRIYWVDANLDRIESSFFDGNDRQIVVAPRRRHPFGVDVFGDRIFWSDWSSHEIKSADKFTGLNSKVHVIDTYTLMNGVALFHVANQPIQRTNPCVNARCSHICTISPLRSFRCFCPVGMVLDDNDQRSCVEPDGLPKLVVAFKSTLKTMRFNSIGTEIFDSITLPQIKSISAVVYNPVNNTIIISDTGAKKIYEYSFTRKRLTVLIDQHLDSVKGMDIDPIGENLYWIDAGKQTVEVMSFRTRARTVLMHGAETLLDILVVPEIRSLFFARMGKRGGKIYKMQMTGYSISVIQRVGDKEPVALTYDNDFGNILWADKVYRSIESLSPDGQSNAVTVKHIGAPFDVVKYGNQIFWTDMFTQELKFLTFEGPNYIRHIRLGSFENNSSTSSNGTNFLGKMTVINRDISHLEEMRKTHECSYMNAKKKGCSHICLVSVGEVDGVCRCPEGLTLDQDGITCIKPSTCAQDQFTCSDGNCISTLYICDGIPDCSHNDDEVNCNQTNCAEGNFKCESNGVCVPGHWVCDGEQDCAEGEDEKNCTFIPCNEDFDFRCESTGRCIPKSWKCDHAFDCPGDDSDERGCNFTCPDGFFQCTTTQQCVMGEWVCDKEKDCDDGSDEMQNCADVTCPGDQFACNSGKCIGKHLICDGNPNCAESEDEQDCAPKGRTNRIEQSNVTIPFTPSESISDSDSSGSGTTVAIVFGTLIIIVLVAVIIALVLHKRNIQPKVLVRPYVQQWNKYIHEPARRMFSDGRGQQKLDCEKNVYDEVYAGGSATYYNTAVYEEVDGETEFETETSHEKRSQRDAAARSFADSGILASERESLYEEAEDCGSHYVSYNQKDKLLSN</sequence>
<evidence type="ECO:0000256" key="14">
    <source>
        <dbReference type="SAM" id="Phobius"/>
    </source>
</evidence>
<feature type="disulfide bond" evidence="12">
    <location>
        <begin position="925"/>
        <end position="940"/>
    </location>
</feature>
<evidence type="ECO:0000259" key="16">
    <source>
        <dbReference type="PROSITE" id="PS50026"/>
    </source>
</evidence>
<dbReference type="Proteomes" id="UP001642540">
    <property type="component" value="Unassembled WGS sequence"/>
</dbReference>
<evidence type="ECO:0000256" key="15">
    <source>
        <dbReference type="SAM" id="SignalP"/>
    </source>
</evidence>
<dbReference type="InterPro" id="IPR036508">
    <property type="entry name" value="Chitin-bd_dom_sf"/>
</dbReference>
<comment type="caution">
    <text evidence="11">Lacks conserved residue(s) required for the propagation of feature annotation.</text>
</comment>
<dbReference type="InterPro" id="IPR001881">
    <property type="entry name" value="EGF-like_Ca-bd_dom"/>
</dbReference>
<feature type="disulfide bond" evidence="12">
    <location>
        <begin position="1034"/>
        <end position="1052"/>
    </location>
</feature>
<evidence type="ECO:0000256" key="10">
    <source>
        <dbReference type="ARBA" id="ARBA00023180"/>
    </source>
</evidence>
<evidence type="ECO:0000256" key="11">
    <source>
        <dbReference type="PROSITE-ProRule" id="PRU00076"/>
    </source>
</evidence>